<evidence type="ECO:0000256" key="1">
    <source>
        <dbReference type="SAM" id="Phobius"/>
    </source>
</evidence>
<evidence type="ECO:0000313" key="3">
    <source>
        <dbReference type="Proteomes" id="UP000267536"/>
    </source>
</evidence>
<dbReference type="OrthoDB" id="4364694at2"/>
<proteinExistence type="predicted"/>
<dbReference type="EMBL" id="RKMH01000008">
    <property type="protein sequence ID" value="RPA60052.1"/>
    <property type="molecule type" value="Genomic_DNA"/>
</dbReference>
<dbReference type="Proteomes" id="UP000267536">
    <property type="component" value="Unassembled WGS sequence"/>
</dbReference>
<dbReference type="InterPro" id="IPR011047">
    <property type="entry name" value="Quinoprotein_ADH-like_sf"/>
</dbReference>
<name>A0A3N4GBB9_9ACTN</name>
<organism evidence="2 3">
    <name type="scientific">Gordonia oryzae</name>
    <dbReference type="NCBI Taxonomy" id="2487349"/>
    <lineage>
        <taxon>Bacteria</taxon>
        <taxon>Bacillati</taxon>
        <taxon>Actinomycetota</taxon>
        <taxon>Actinomycetes</taxon>
        <taxon>Mycobacteriales</taxon>
        <taxon>Gordoniaceae</taxon>
        <taxon>Gordonia</taxon>
    </lineage>
</organism>
<keyword evidence="1" id="KW-0812">Transmembrane</keyword>
<keyword evidence="1" id="KW-0472">Membrane</keyword>
<dbReference type="RefSeq" id="WP_123930225.1">
    <property type="nucleotide sequence ID" value="NZ_JBPSDP010000007.1"/>
</dbReference>
<protein>
    <recommendedName>
        <fullName evidence="4">Pyrrolo-quinoline quinone</fullName>
    </recommendedName>
</protein>
<evidence type="ECO:0000313" key="2">
    <source>
        <dbReference type="EMBL" id="RPA60052.1"/>
    </source>
</evidence>
<keyword evidence="3" id="KW-1185">Reference proteome</keyword>
<sequence length="435" mass="45947">MRVGSKAGRRLPFGIGTVVVVLAAAMVVCVGAVLAIGTPDRPATGYTYGQLRTYPDQPALAWTASSQTLPDYSSRDQIKVVATRADRWLLSYPSGIGRAYVMVDRSDGHLLWKHPLRAGTGSCGMTDDGVVGCAVNASSDLTQGFYLVDEDGTPSGPTALDDTASVLGAGSDFVRISTSGYRVSMATPDGHELWSRTFARAASAEVLTDGLLQITTSDAGRFIVDPRTGADRLHCTDCTITAFPTGITVEYTDPDHRLLETYAVTDGVLDPRRIAHAARMRVLPGPSTLPVLTQTGTAQMEAMQGTYVVVDPAKPGALWQISDVELSKANTRPCGTAVAFALKNRSRSIYSLTDAKHLGSLPAPGFDDPDANLDNLTCIGSSGDLLILASTSRISALDPSAGGFAWTVDVNGQVKDVDGFLVAFEGSSIRVFAPR</sequence>
<keyword evidence="1" id="KW-1133">Transmembrane helix</keyword>
<feature type="transmembrane region" description="Helical" evidence="1">
    <location>
        <begin position="12"/>
        <end position="36"/>
    </location>
</feature>
<gene>
    <name evidence="2" type="ORF">EF294_12540</name>
</gene>
<evidence type="ECO:0008006" key="4">
    <source>
        <dbReference type="Google" id="ProtNLM"/>
    </source>
</evidence>
<dbReference type="SUPFAM" id="SSF50998">
    <property type="entry name" value="Quinoprotein alcohol dehydrogenase-like"/>
    <property type="match status" value="1"/>
</dbReference>
<comment type="caution">
    <text evidence="2">The sequence shown here is derived from an EMBL/GenBank/DDBJ whole genome shotgun (WGS) entry which is preliminary data.</text>
</comment>
<accession>A0A3N4GBB9</accession>
<reference evidence="2 3" key="1">
    <citation type="submission" date="2018-11" db="EMBL/GenBank/DDBJ databases">
        <title>Draft genome sequence of Gordonia sp. RS15-1S isolated from rice stems.</title>
        <authorList>
            <person name="Muangham S."/>
        </authorList>
    </citation>
    <scope>NUCLEOTIDE SEQUENCE [LARGE SCALE GENOMIC DNA]</scope>
    <source>
        <strain evidence="2 3">RS15-1S</strain>
    </source>
</reference>
<dbReference type="AlphaFoldDB" id="A0A3N4GBB9"/>